<dbReference type="KEGG" id="haly:HYG82_02700"/>
<keyword evidence="1" id="KW-0805">Transcription regulation</keyword>
<gene>
    <name evidence="5" type="ORF">HYG82_02700</name>
</gene>
<dbReference type="InterPro" id="IPR031803">
    <property type="entry name" value="BAT_GAF/HTH-assoc"/>
</dbReference>
<evidence type="ECO:0000256" key="1">
    <source>
        <dbReference type="ARBA" id="ARBA00023015"/>
    </source>
</evidence>
<keyword evidence="2" id="KW-0804">Transcription</keyword>
<evidence type="ECO:0000259" key="3">
    <source>
        <dbReference type="Pfam" id="PF04967"/>
    </source>
</evidence>
<dbReference type="InterPro" id="IPR013324">
    <property type="entry name" value="RNA_pol_sigma_r3/r4-like"/>
</dbReference>
<dbReference type="SUPFAM" id="SSF88659">
    <property type="entry name" value="Sigma3 and sigma4 domains of RNA polymerase sigma factors"/>
    <property type="match status" value="1"/>
</dbReference>
<evidence type="ECO:0000313" key="6">
    <source>
        <dbReference type="Proteomes" id="UP000509241"/>
    </source>
</evidence>
<organism evidence="5 6">
    <name type="scientific">Natrinema halophilum</name>
    <dbReference type="NCBI Taxonomy" id="1699371"/>
    <lineage>
        <taxon>Archaea</taxon>
        <taxon>Methanobacteriati</taxon>
        <taxon>Methanobacteriota</taxon>
        <taxon>Stenosarchaea group</taxon>
        <taxon>Halobacteria</taxon>
        <taxon>Halobacteriales</taxon>
        <taxon>Natrialbaceae</taxon>
        <taxon>Natrinema</taxon>
    </lineage>
</organism>
<feature type="domain" description="HTH bat-type" evidence="3">
    <location>
        <begin position="158"/>
        <end position="209"/>
    </location>
</feature>
<dbReference type="AlphaFoldDB" id="A0A7D5GIV6"/>
<reference evidence="5 6" key="1">
    <citation type="submission" date="2020-07" db="EMBL/GenBank/DDBJ databases">
        <authorList>
            <person name="Cui H."/>
        </authorList>
    </citation>
    <scope>NUCLEOTIDE SEQUENCE [LARGE SCALE GENOMIC DNA]</scope>
    <source>
        <strain evidence="5 6">YPL8</strain>
    </source>
</reference>
<dbReference type="Proteomes" id="UP000509241">
    <property type="component" value="Chromosome"/>
</dbReference>
<dbReference type="Pfam" id="PF04967">
    <property type="entry name" value="HTH_10"/>
    <property type="match status" value="1"/>
</dbReference>
<dbReference type="Gene3D" id="1.10.10.10">
    <property type="entry name" value="Winged helix-like DNA-binding domain superfamily/Winged helix DNA-binding domain"/>
    <property type="match status" value="1"/>
</dbReference>
<dbReference type="InterPro" id="IPR007050">
    <property type="entry name" value="HTH_bacterioopsin"/>
</dbReference>
<dbReference type="EMBL" id="CP058601">
    <property type="protein sequence ID" value="QLG47830.1"/>
    <property type="molecule type" value="Genomic_DNA"/>
</dbReference>
<dbReference type="InterPro" id="IPR036388">
    <property type="entry name" value="WH-like_DNA-bd_sf"/>
</dbReference>
<accession>A0A7D5GIV6</accession>
<evidence type="ECO:0000256" key="2">
    <source>
        <dbReference type="ARBA" id="ARBA00023163"/>
    </source>
</evidence>
<sequence>MATIAEFTVGGDDFPLGSIFEELPTVTVELDRLVPTNKTILPYFWVWGRDMERVADVIADQPEILSVTIVDELEGGGLFRAVWDEQKEGILTAIAESDVVLTRGEGTGERGKWVFEFRVESLDSLSEFQQYCREHDIDLTLNRLFTLAEMQTGGKYNLTSEQHEALVLAFNEGYYNDPRETNLEELAEMLGITRPSVTSRLHRGYRNLIGSTLIHTKGGD</sequence>
<dbReference type="PANTHER" id="PTHR34236">
    <property type="entry name" value="DIMETHYL SULFOXIDE REDUCTASE TRANSCRIPTIONAL ACTIVATOR"/>
    <property type="match status" value="1"/>
</dbReference>
<protein>
    <submittedName>
        <fullName evidence="5">Helix-turn-helix domain-containing protein</fullName>
    </submittedName>
</protein>
<evidence type="ECO:0000313" key="5">
    <source>
        <dbReference type="EMBL" id="QLG47830.1"/>
    </source>
</evidence>
<feature type="domain" description="Bacterioopsin transcriptional activator GAF and HTH associated" evidence="4">
    <location>
        <begin position="6"/>
        <end position="142"/>
    </location>
</feature>
<proteinExistence type="predicted"/>
<dbReference type="GeneID" id="56032165"/>
<evidence type="ECO:0000259" key="4">
    <source>
        <dbReference type="Pfam" id="PF15915"/>
    </source>
</evidence>
<dbReference type="Pfam" id="PF15915">
    <property type="entry name" value="BAT"/>
    <property type="match status" value="1"/>
</dbReference>
<dbReference type="OrthoDB" id="156233at2157"/>
<dbReference type="RefSeq" id="WP_179259572.1">
    <property type="nucleotide sequence ID" value="NZ_CP058601.1"/>
</dbReference>
<dbReference type="PANTHER" id="PTHR34236:SF1">
    <property type="entry name" value="DIMETHYL SULFOXIDE REDUCTASE TRANSCRIPTIONAL ACTIVATOR"/>
    <property type="match status" value="1"/>
</dbReference>
<keyword evidence="6" id="KW-1185">Reference proteome</keyword>
<name>A0A7D5GIV6_9EURY</name>